<dbReference type="PANTHER" id="PTHR11073">
    <property type="entry name" value="CALRETICULIN AND CALNEXIN"/>
    <property type="match status" value="1"/>
</dbReference>
<evidence type="ECO:0000256" key="8">
    <source>
        <dbReference type="ARBA" id="ARBA00023136"/>
    </source>
</evidence>
<dbReference type="PRINTS" id="PR00626">
    <property type="entry name" value="CALRETICULIN"/>
</dbReference>
<evidence type="ECO:0000256" key="1">
    <source>
        <dbReference type="ARBA" id="ARBA00004115"/>
    </source>
</evidence>
<keyword evidence="9 13" id="KW-0143">Chaperone</keyword>
<feature type="compositionally biased region" description="Basic and acidic residues" evidence="14">
    <location>
        <begin position="529"/>
        <end position="560"/>
    </location>
</feature>
<accession>A0A0M3K865</accession>
<feature type="disulfide bond" evidence="12">
    <location>
        <begin position="144"/>
        <end position="178"/>
    </location>
</feature>
<dbReference type="PANTHER" id="PTHR11073:SF1">
    <property type="entry name" value="CALNEXIN 14D-RELATED"/>
    <property type="match status" value="1"/>
</dbReference>
<evidence type="ECO:0000256" key="12">
    <source>
        <dbReference type="PIRSR" id="PIRSR601580-3"/>
    </source>
</evidence>
<evidence type="ECO:0000313" key="16">
    <source>
        <dbReference type="Proteomes" id="UP000267096"/>
    </source>
</evidence>
<dbReference type="OrthoDB" id="1938156at2759"/>
<feature type="region of interest" description="Disordered" evidence="14">
    <location>
        <begin position="499"/>
        <end position="602"/>
    </location>
</feature>
<reference evidence="15 16" key="2">
    <citation type="submission" date="2018-11" db="EMBL/GenBank/DDBJ databases">
        <authorList>
            <consortium name="Pathogen Informatics"/>
        </authorList>
    </citation>
    <scope>NUCLEOTIDE SEQUENCE [LARGE SCALE GENOMIC DNA]</scope>
</reference>
<dbReference type="SUPFAM" id="SSF63887">
    <property type="entry name" value="P-domain of calnexin/calreticulin"/>
    <property type="match status" value="1"/>
</dbReference>
<feature type="signal peptide" evidence="13">
    <location>
        <begin position="1"/>
        <end position="24"/>
    </location>
</feature>
<name>A0A0M3K865_ANISI</name>
<reference evidence="17" key="1">
    <citation type="submission" date="2017-02" db="UniProtKB">
        <authorList>
            <consortium name="WormBaseParasite"/>
        </authorList>
    </citation>
    <scope>IDENTIFICATION</scope>
</reference>
<comment type="similarity">
    <text evidence="4 13">Belongs to the calreticulin family.</text>
</comment>
<dbReference type="FunFam" id="2.10.250.10:FF:000001">
    <property type="entry name" value="Calnexin homolog"/>
    <property type="match status" value="1"/>
</dbReference>
<gene>
    <name evidence="15" type="ORF">ASIM_LOCUS16563</name>
</gene>
<dbReference type="Proteomes" id="UP000267096">
    <property type="component" value="Unassembled WGS sequence"/>
</dbReference>
<dbReference type="SUPFAM" id="SSF49899">
    <property type="entry name" value="Concanavalin A-like lectins/glucanases"/>
    <property type="match status" value="1"/>
</dbReference>
<feature type="compositionally biased region" description="Acidic residues" evidence="14">
    <location>
        <begin position="571"/>
        <end position="581"/>
    </location>
</feature>
<keyword evidence="8 13" id="KW-0472">Membrane</keyword>
<evidence type="ECO:0000256" key="10">
    <source>
        <dbReference type="ARBA" id="ARBA00023329"/>
    </source>
</evidence>
<dbReference type="GO" id="GO:0048471">
    <property type="term" value="C:perinuclear region of cytoplasm"/>
    <property type="evidence" value="ECO:0007669"/>
    <property type="project" value="UniProtKB-SubCell"/>
</dbReference>
<dbReference type="GO" id="GO:0031410">
    <property type="term" value="C:cytoplasmic vesicle"/>
    <property type="evidence" value="ECO:0007669"/>
    <property type="project" value="UniProtKB-SubCell"/>
</dbReference>
<keyword evidence="13" id="KW-0732">Signal</keyword>
<proteinExistence type="inferred from homology"/>
<comment type="subcellular location">
    <subcellularLocation>
        <location evidence="3">Cytoplasm</location>
        <location evidence="3">Perinuclear region</location>
    </subcellularLocation>
    <subcellularLocation>
        <location evidence="2">Cytoplasmic vesicle</location>
    </subcellularLocation>
    <subcellularLocation>
        <location evidence="1">Endoplasmic reticulum membrane</location>
        <topology evidence="1">Single-pass type I membrane protein</topology>
    </subcellularLocation>
</comment>
<feature type="region of interest" description="Disordered" evidence="14">
    <location>
        <begin position="248"/>
        <end position="327"/>
    </location>
</feature>
<dbReference type="EMBL" id="UYRR01033203">
    <property type="protein sequence ID" value="VDK58145.1"/>
    <property type="molecule type" value="Genomic_DNA"/>
</dbReference>
<feature type="transmembrane region" description="Helical" evidence="13">
    <location>
        <begin position="472"/>
        <end position="493"/>
    </location>
</feature>
<keyword evidence="7 13" id="KW-1133">Transmembrane helix</keyword>
<dbReference type="GO" id="GO:0051082">
    <property type="term" value="F:unfolded protein binding"/>
    <property type="evidence" value="ECO:0007669"/>
    <property type="project" value="InterPro"/>
</dbReference>
<feature type="chain" id="PRO_5043073140" evidence="13">
    <location>
        <begin position="25"/>
        <end position="602"/>
    </location>
</feature>
<dbReference type="InterPro" id="IPR001580">
    <property type="entry name" value="Calret/calnex"/>
</dbReference>
<dbReference type="GO" id="GO:0005789">
    <property type="term" value="C:endoplasmic reticulum membrane"/>
    <property type="evidence" value="ECO:0007669"/>
    <property type="project" value="UniProtKB-SubCell"/>
</dbReference>
<dbReference type="AlphaFoldDB" id="A0A0M3K865"/>
<keyword evidence="6 13" id="KW-0256">Endoplasmic reticulum</keyword>
<feature type="compositionally biased region" description="Acidic residues" evidence="14">
    <location>
        <begin position="511"/>
        <end position="528"/>
    </location>
</feature>
<dbReference type="GO" id="GO:0006457">
    <property type="term" value="P:protein folding"/>
    <property type="evidence" value="ECO:0007669"/>
    <property type="project" value="InterPro"/>
</dbReference>
<dbReference type="GO" id="GO:0005509">
    <property type="term" value="F:calcium ion binding"/>
    <property type="evidence" value="ECO:0007669"/>
    <property type="project" value="InterPro"/>
</dbReference>
<dbReference type="WBParaSite" id="ASIM_0001715601-mRNA-1">
    <property type="protein sequence ID" value="ASIM_0001715601-mRNA-1"/>
    <property type="gene ID" value="ASIM_0001715601"/>
</dbReference>
<keyword evidence="16" id="KW-1185">Reference proteome</keyword>
<dbReference type="InterPro" id="IPR013320">
    <property type="entry name" value="ConA-like_dom_sf"/>
</dbReference>
<evidence type="ECO:0000256" key="4">
    <source>
        <dbReference type="ARBA" id="ARBA00010983"/>
    </source>
</evidence>
<feature type="compositionally biased region" description="Basic residues" evidence="14">
    <location>
        <begin position="592"/>
        <end position="602"/>
    </location>
</feature>
<evidence type="ECO:0000256" key="7">
    <source>
        <dbReference type="ARBA" id="ARBA00022989"/>
    </source>
</evidence>
<evidence type="ECO:0000256" key="14">
    <source>
        <dbReference type="SAM" id="MobiDB-lite"/>
    </source>
</evidence>
<evidence type="ECO:0000256" key="2">
    <source>
        <dbReference type="ARBA" id="ARBA00004541"/>
    </source>
</evidence>
<evidence type="ECO:0000313" key="17">
    <source>
        <dbReference type="WBParaSite" id="ASIM_0001715601-mRNA-1"/>
    </source>
</evidence>
<dbReference type="FunFam" id="2.60.120.200:FF:000011">
    <property type="entry name" value="Probable calnexin"/>
    <property type="match status" value="1"/>
</dbReference>
<sequence>MNYWWRNYSSSFSFVLLLVTLVCAKDEDAPSKPSYVAPKFIRPTVVGNPLLVDWFEDSGALNKKWVLSRGKKDDVEDSIAKYNGVWEIGSPSKKVIDGDMGLIVKTQARHHAIAARLRKPFDFSKESKPMVAQYEVKYEDGQECGGGYLKALTIGIESKLHEFTDKTPYTFMFGPDKCGQDAKVHFIVRITNPKSGAVTEHHAKQPSKSLTSYFDDRHTHLYTLIIKPDDTFQVLVDNSEIMSGSLLTNLEPSITPPLTVDDPDDKKPADWDEREKIDDPDAKKPDDWDEDAPKEIEDKSAEKPEDWLESEPVHIPDPKATKPADWDSELDGEWEAPLIPNPACEGHSGCGPWKRPMIVNPQYKGKWTAPRIANPNYKGKWQPRQIENPNYFVAEPYKQLSPISAIGIELWTMSENIIIDNMYIGDSIDGAANFASQTFTIKHAQEEAYESAMSPDEGVVNYLLNATEERPWLWAVYVLCVLIPVIIIALVCFRRGKSTPSDADYKKTDEPQPDDEVPDLVGDDDEDERVSNEKEADKESGSETRERSKSPSRRRSESKSPSRKQKTTNTDDLDKEEDGIADDAVAGTSSPKGKRVRQRRQD</sequence>
<keyword evidence="10" id="KW-0968">Cytoplasmic vesicle</keyword>
<comment type="function">
    <text evidence="11">Calcium-binding protein that interacts with newly synthesized monoglucosylated glycoproteins in the endoplasmic reticulum. It may act in assisting protein assembly and/or in the retention within the ER of unassembled protein subunits. It seems to play a major role in the quality control apparatus of the ER by the retention of incorrectly folded proteins. Required for embryogenesis and larval development under heat and ER stress conditions. May be important for germ cell development. Involved in neuronal necrotic cell death.</text>
</comment>
<evidence type="ECO:0000256" key="13">
    <source>
        <dbReference type="RuleBase" id="RU362126"/>
    </source>
</evidence>
<keyword evidence="5 13" id="KW-0812">Transmembrane</keyword>
<dbReference type="Gene3D" id="2.10.250.10">
    <property type="entry name" value="Calreticulin/calnexin, P domain"/>
    <property type="match status" value="1"/>
</dbReference>
<dbReference type="GO" id="GO:0036503">
    <property type="term" value="P:ERAD pathway"/>
    <property type="evidence" value="ECO:0007669"/>
    <property type="project" value="TreeGrafter"/>
</dbReference>
<evidence type="ECO:0000313" key="15">
    <source>
        <dbReference type="EMBL" id="VDK58145.1"/>
    </source>
</evidence>
<protein>
    <submittedName>
        <fullName evidence="17">Calnexin (inferred by orthology to a C. elegans protein)</fullName>
    </submittedName>
</protein>
<feature type="compositionally biased region" description="Basic and acidic residues" evidence="14">
    <location>
        <begin position="264"/>
        <end position="325"/>
    </location>
</feature>
<evidence type="ECO:0000256" key="9">
    <source>
        <dbReference type="ARBA" id="ARBA00023186"/>
    </source>
</evidence>
<evidence type="ECO:0000256" key="11">
    <source>
        <dbReference type="ARBA" id="ARBA00053392"/>
    </source>
</evidence>
<dbReference type="InterPro" id="IPR009033">
    <property type="entry name" value="Calreticulin/calnexin_P_dom_sf"/>
</dbReference>
<evidence type="ECO:0000256" key="3">
    <source>
        <dbReference type="ARBA" id="ARBA00004556"/>
    </source>
</evidence>
<dbReference type="Pfam" id="PF00262">
    <property type="entry name" value="Calreticulin"/>
    <property type="match status" value="1"/>
</dbReference>
<organism evidence="17">
    <name type="scientific">Anisakis simplex</name>
    <name type="common">Herring worm</name>
    <dbReference type="NCBI Taxonomy" id="6269"/>
    <lineage>
        <taxon>Eukaryota</taxon>
        <taxon>Metazoa</taxon>
        <taxon>Ecdysozoa</taxon>
        <taxon>Nematoda</taxon>
        <taxon>Chromadorea</taxon>
        <taxon>Rhabditida</taxon>
        <taxon>Spirurina</taxon>
        <taxon>Ascaridomorpha</taxon>
        <taxon>Ascaridoidea</taxon>
        <taxon>Anisakidae</taxon>
        <taxon>Anisakis</taxon>
        <taxon>Anisakis simplex complex</taxon>
    </lineage>
</organism>
<evidence type="ECO:0000256" key="5">
    <source>
        <dbReference type="ARBA" id="ARBA00022692"/>
    </source>
</evidence>
<keyword evidence="12" id="KW-1015">Disulfide bond</keyword>
<evidence type="ECO:0000256" key="6">
    <source>
        <dbReference type="ARBA" id="ARBA00022824"/>
    </source>
</evidence>
<dbReference type="Gene3D" id="2.60.120.200">
    <property type="match status" value="1"/>
</dbReference>